<evidence type="ECO:0000313" key="17">
    <source>
        <dbReference type="EMBL" id="GKV29833.1"/>
    </source>
</evidence>
<dbReference type="InterPro" id="IPR013083">
    <property type="entry name" value="Znf_RING/FYVE/PHD"/>
</dbReference>
<comment type="catalytic activity">
    <reaction evidence="1">
        <text>[E2 ubiquitin-conjugating enzyme]-S-ubiquitinyl-L-cysteine + [acceptor protein]-L-lysine = [E2 ubiquitin-conjugating enzyme]-L-cysteine + [acceptor protein]-N(6)-ubiquitinyl-L-lysine.</text>
        <dbReference type="EC" id="2.3.2.31"/>
    </reaction>
</comment>
<dbReference type="InterPro" id="IPR017907">
    <property type="entry name" value="Znf_RING_CS"/>
</dbReference>
<comment type="function">
    <text evidence="3">Might act as an E3 ubiquitin-protein ligase, or as part of E3 complex, which accepts ubiquitin from specific E2 ubiquitin-conjugating enzymes and then transfers it to substrates.</text>
</comment>
<keyword evidence="8" id="KW-0479">Metal-binding</keyword>
<dbReference type="CDD" id="cd20346">
    <property type="entry name" value="BRcat_RBR_ANKIB1"/>
    <property type="match status" value="1"/>
</dbReference>
<proteinExistence type="inferred from homology"/>
<name>A0AAV5KXV5_9ROSI</name>
<dbReference type="AlphaFoldDB" id="A0AAV5KXV5"/>
<dbReference type="InterPro" id="IPR031127">
    <property type="entry name" value="E3_UB_ligase_RBR"/>
</dbReference>
<evidence type="ECO:0000256" key="6">
    <source>
        <dbReference type="ARBA" id="ARBA00012251"/>
    </source>
</evidence>
<evidence type="ECO:0000256" key="9">
    <source>
        <dbReference type="ARBA" id="ARBA00022737"/>
    </source>
</evidence>
<dbReference type="InterPro" id="IPR044066">
    <property type="entry name" value="TRIAD_supradom"/>
</dbReference>
<dbReference type="InterPro" id="IPR048962">
    <property type="entry name" value="ARIH1-like_UBL"/>
</dbReference>
<evidence type="ECO:0000259" key="16">
    <source>
        <dbReference type="PROSITE" id="PS51873"/>
    </source>
</evidence>
<protein>
    <recommendedName>
        <fullName evidence="6">RBR-type E3 ubiquitin transferase</fullName>
        <ecNumber evidence="6">2.3.2.31</ecNumber>
    </recommendedName>
</protein>
<dbReference type="Pfam" id="PF22605">
    <property type="entry name" value="IBR_2"/>
    <property type="match status" value="1"/>
</dbReference>
<evidence type="ECO:0000256" key="2">
    <source>
        <dbReference type="ARBA" id="ARBA00001947"/>
    </source>
</evidence>
<evidence type="ECO:0000256" key="8">
    <source>
        <dbReference type="ARBA" id="ARBA00022723"/>
    </source>
</evidence>
<evidence type="ECO:0000256" key="1">
    <source>
        <dbReference type="ARBA" id="ARBA00001798"/>
    </source>
</evidence>
<dbReference type="InterPro" id="IPR001841">
    <property type="entry name" value="Znf_RING"/>
</dbReference>
<sequence length="501" mass="56755">MESLYDQDVSNPSDEEDADADAEVVVVVNDGIPSSIDELRPENSNYNVLSEADIRQRMEDVITGLSTVLSVSKDEAGILLRHYKWSFTAVTEAWFLDTIKTRKRVGLSENPPVQFPAGAGDSACGICSQRLSLDGIMWANCAHSFCGNCLATHIGTQFSNPAGGFLTIRCPDRSCGAALSQEVIDKIATEEQRENFSRMLLRSFVEHNKGIKWCPREGCKYAIELSASASTPDVTCLCSHSFCWNCLNEYHHPVTCDTVAMWMCTIFDPEISTRNMIVMSTKPCPNCKRPIENPGDESRVICIAPCYFVFCWECLEAWDIGMSFDHTCNPHNGLSKQIQKQRESASKYFQCYNGWEDNDILKTSALFDLETAKREHIGKNLAKVDLNFLVEAWKQIVKCRQILRWTYVYKYFIPENEEKKIQLFDILLGQAIDTLEKLHSSTERGVCRFILTNSEDYNGYRRQLVKLTAVTGNYFQNFVKALDNDLYEVNCKSDTASIKIE</sequence>
<evidence type="ECO:0000256" key="3">
    <source>
        <dbReference type="ARBA" id="ARBA00003976"/>
    </source>
</evidence>
<keyword evidence="9" id="KW-0677">Repeat</keyword>
<evidence type="ECO:0000259" key="15">
    <source>
        <dbReference type="PROSITE" id="PS50089"/>
    </source>
</evidence>
<feature type="domain" description="RING-type" evidence="15">
    <location>
        <begin position="124"/>
        <end position="171"/>
    </location>
</feature>
<dbReference type="EC" id="2.3.2.31" evidence="6"/>
<dbReference type="SUPFAM" id="SSF57850">
    <property type="entry name" value="RING/U-box"/>
    <property type="match status" value="3"/>
</dbReference>
<comment type="similarity">
    <text evidence="5">Belongs to the RBR family. Ariadne subfamily.</text>
</comment>
<dbReference type="InterPro" id="IPR002867">
    <property type="entry name" value="IBR_dom"/>
</dbReference>
<evidence type="ECO:0000256" key="10">
    <source>
        <dbReference type="ARBA" id="ARBA00022771"/>
    </source>
</evidence>
<evidence type="ECO:0000256" key="14">
    <source>
        <dbReference type="SAM" id="MobiDB-lite"/>
    </source>
</evidence>
<evidence type="ECO:0000313" key="18">
    <source>
        <dbReference type="Proteomes" id="UP001054252"/>
    </source>
</evidence>
<keyword evidence="18" id="KW-1185">Reference proteome</keyword>
<keyword evidence="12" id="KW-0862">Zinc</keyword>
<gene>
    <name evidence="17" type="ORF">SLEP1_g38725</name>
</gene>
<accession>A0AAV5KXV5</accession>
<reference evidence="17 18" key="1">
    <citation type="journal article" date="2021" name="Commun. Biol.">
        <title>The genome of Shorea leprosula (Dipterocarpaceae) highlights the ecological relevance of drought in aseasonal tropical rainforests.</title>
        <authorList>
            <person name="Ng K.K.S."/>
            <person name="Kobayashi M.J."/>
            <person name="Fawcett J.A."/>
            <person name="Hatakeyama M."/>
            <person name="Paape T."/>
            <person name="Ng C.H."/>
            <person name="Ang C.C."/>
            <person name="Tnah L.H."/>
            <person name="Lee C.T."/>
            <person name="Nishiyama T."/>
            <person name="Sese J."/>
            <person name="O'Brien M.J."/>
            <person name="Copetti D."/>
            <person name="Mohd Noor M.I."/>
            <person name="Ong R.C."/>
            <person name="Putra M."/>
            <person name="Sireger I.Z."/>
            <person name="Indrioko S."/>
            <person name="Kosugi Y."/>
            <person name="Izuno A."/>
            <person name="Isagi Y."/>
            <person name="Lee S.L."/>
            <person name="Shimizu K.K."/>
        </authorList>
    </citation>
    <scope>NUCLEOTIDE SEQUENCE [LARGE SCALE GENOMIC DNA]</scope>
    <source>
        <strain evidence="17">214</strain>
    </source>
</reference>
<evidence type="ECO:0000256" key="7">
    <source>
        <dbReference type="ARBA" id="ARBA00022679"/>
    </source>
</evidence>
<evidence type="ECO:0000256" key="4">
    <source>
        <dbReference type="ARBA" id="ARBA00004906"/>
    </source>
</evidence>
<dbReference type="PROSITE" id="PS00518">
    <property type="entry name" value="ZF_RING_1"/>
    <property type="match status" value="2"/>
</dbReference>
<dbReference type="PROSITE" id="PS50089">
    <property type="entry name" value="ZF_RING_2"/>
    <property type="match status" value="1"/>
</dbReference>
<dbReference type="EMBL" id="BPVZ01000084">
    <property type="protein sequence ID" value="GKV29833.1"/>
    <property type="molecule type" value="Genomic_DNA"/>
</dbReference>
<organism evidence="17 18">
    <name type="scientific">Rubroshorea leprosula</name>
    <dbReference type="NCBI Taxonomy" id="152421"/>
    <lineage>
        <taxon>Eukaryota</taxon>
        <taxon>Viridiplantae</taxon>
        <taxon>Streptophyta</taxon>
        <taxon>Embryophyta</taxon>
        <taxon>Tracheophyta</taxon>
        <taxon>Spermatophyta</taxon>
        <taxon>Magnoliopsida</taxon>
        <taxon>eudicotyledons</taxon>
        <taxon>Gunneridae</taxon>
        <taxon>Pentapetalae</taxon>
        <taxon>rosids</taxon>
        <taxon>malvids</taxon>
        <taxon>Malvales</taxon>
        <taxon>Dipterocarpaceae</taxon>
        <taxon>Rubroshorea</taxon>
    </lineage>
</organism>
<evidence type="ECO:0000256" key="13">
    <source>
        <dbReference type="PROSITE-ProRule" id="PRU00175"/>
    </source>
</evidence>
<dbReference type="SMART" id="SM00647">
    <property type="entry name" value="IBR"/>
    <property type="match status" value="2"/>
</dbReference>
<dbReference type="InterPro" id="IPR054694">
    <property type="entry name" value="Parkin-like_IBR"/>
</dbReference>
<dbReference type="PROSITE" id="PS51873">
    <property type="entry name" value="TRIAD"/>
    <property type="match status" value="1"/>
</dbReference>
<feature type="region of interest" description="Disordered" evidence="14">
    <location>
        <begin position="1"/>
        <end position="21"/>
    </location>
</feature>
<dbReference type="GO" id="GO:0061630">
    <property type="term" value="F:ubiquitin protein ligase activity"/>
    <property type="evidence" value="ECO:0007669"/>
    <property type="project" value="UniProtKB-EC"/>
</dbReference>
<dbReference type="Gene3D" id="1.20.120.1750">
    <property type="match status" value="1"/>
</dbReference>
<dbReference type="Proteomes" id="UP001054252">
    <property type="component" value="Unassembled WGS sequence"/>
</dbReference>
<dbReference type="Pfam" id="PF01485">
    <property type="entry name" value="IBR"/>
    <property type="match status" value="1"/>
</dbReference>
<evidence type="ECO:0000256" key="5">
    <source>
        <dbReference type="ARBA" id="ARBA00005884"/>
    </source>
</evidence>
<comment type="pathway">
    <text evidence="4">Protein modification; protein ubiquitination.</text>
</comment>
<keyword evidence="10 13" id="KW-0863">Zinc-finger</keyword>
<keyword evidence="11" id="KW-0833">Ubl conjugation pathway</keyword>
<feature type="domain" description="RING-type" evidence="16">
    <location>
        <begin position="120"/>
        <end position="335"/>
    </location>
</feature>
<dbReference type="Gene3D" id="3.30.40.10">
    <property type="entry name" value="Zinc/RING finger domain, C3HC4 (zinc finger)"/>
    <property type="match status" value="1"/>
</dbReference>
<dbReference type="GO" id="GO:0016567">
    <property type="term" value="P:protein ubiquitination"/>
    <property type="evidence" value="ECO:0007669"/>
    <property type="project" value="InterPro"/>
</dbReference>
<evidence type="ECO:0000256" key="11">
    <source>
        <dbReference type="ARBA" id="ARBA00022786"/>
    </source>
</evidence>
<comment type="caution">
    <text evidence="17">The sequence shown here is derived from an EMBL/GenBank/DDBJ whole genome shotgun (WGS) entry which is preliminary data.</text>
</comment>
<dbReference type="PANTHER" id="PTHR11685">
    <property type="entry name" value="RBR FAMILY RING FINGER AND IBR DOMAIN-CONTAINING"/>
    <property type="match status" value="1"/>
</dbReference>
<dbReference type="Pfam" id="PF21235">
    <property type="entry name" value="UBA_ARI1"/>
    <property type="match status" value="1"/>
</dbReference>
<dbReference type="SMART" id="SM00184">
    <property type="entry name" value="RING"/>
    <property type="match status" value="2"/>
</dbReference>
<dbReference type="GO" id="GO:0008270">
    <property type="term" value="F:zinc ion binding"/>
    <property type="evidence" value="ECO:0007669"/>
    <property type="project" value="UniProtKB-KW"/>
</dbReference>
<keyword evidence="7" id="KW-0808">Transferase</keyword>
<evidence type="ECO:0000256" key="12">
    <source>
        <dbReference type="ARBA" id="ARBA00022833"/>
    </source>
</evidence>
<comment type="cofactor">
    <cofactor evidence="2">
        <name>Zn(2+)</name>
        <dbReference type="ChEBI" id="CHEBI:29105"/>
    </cofactor>
</comment>